<dbReference type="Proteomes" id="UP000271031">
    <property type="component" value="Unassembled WGS sequence"/>
</dbReference>
<proteinExistence type="inferred from homology"/>
<comment type="similarity">
    <text evidence="1">Belongs to the DprA/Smf family.</text>
</comment>
<evidence type="ECO:0000256" key="1">
    <source>
        <dbReference type="ARBA" id="ARBA00006525"/>
    </source>
</evidence>
<evidence type="ECO:0000259" key="2">
    <source>
        <dbReference type="Pfam" id="PF02481"/>
    </source>
</evidence>
<feature type="domain" description="Smf/DprA SLOG" evidence="2">
    <location>
        <begin position="60"/>
        <end position="267"/>
    </location>
</feature>
<dbReference type="AlphaFoldDB" id="A0A3M8DUP0"/>
<name>A0A3M8DUP0_9BACL</name>
<dbReference type="EMBL" id="RHHQ01000004">
    <property type="protein sequence ID" value="RNB91890.1"/>
    <property type="molecule type" value="Genomic_DNA"/>
</dbReference>
<evidence type="ECO:0000313" key="4">
    <source>
        <dbReference type="EMBL" id="RNB91890.1"/>
    </source>
</evidence>
<gene>
    <name evidence="4" type="primary">dprA</name>
    <name evidence="4" type="ORF">EDM56_03825</name>
</gene>
<comment type="caution">
    <text evidence="4">The sequence shown here is derived from an EMBL/GenBank/DDBJ whole genome shotgun (WGS) entry which is preliminary data.</text>
</comment>
<feature type="domain" description="DprA winged helix" evidence="3">
    <location>
        <begin position="283"/>
        <end position="338"/>
    </location>
</feature>
<keyword evidence="5" id="KW-1185">Reference proteome</keyword>
<dbReference type="GO" id="GO:0009294">
    <property type="term" value="P:DNA-mediated transformation"/>
    <property type="evidence" value="ECO:0007669"/>
    <property type="project" value="InterPro"/>
</dbReference>
<dbReference type="InterPro" id="IPR003488">
    <property type="entry name" value="DprA"/>
</dbReference>
<protein>
    <submittedName>
        <fullName evidence="4">DNA-protecting protein DprA</fullName>
    </submittedName>
</protein>
<evidence type="ECO:0000259" key="3">
    <source>
        <dbReference type="Pfam" id="PF17782"/>
    </source>
</evidence>
<dbReference type="NCBIfam" id="TIGR00732">
    <property type="entry name" value="dprA"/>
    <property type="match status" value="1"/>
</dbReference>
<accession>A0A3M8DUP0</accession>
<reference evidence="4 5" key="1">
    <citation type="submission" date="2018-10" db="EMBL/GenBank/DDBJ databases">
        <title>Phylogenomics of Brevibacillus.</title>
        <authorList>
            <person name="Dunlap C."/>
        </authorList>
    </citation>
    <scope>NUCLEOTIDE SEQUENCE [LARGE SCALE GENOMIC DNA]</scope>
    <source>
        <strain evidence="4 5">JCM 15716</strain>
    </source>
</reference>
<evidence type="ECO:0000313" key="5">
    <source>
        <dbReference type="Proteomes" id="UP000271031"/>
    </source>
</evidence>
<organism evidence="4 5">
    <name type="scientific">Brevibacillus fluminis</name>
    <dbReference type="NCBI Taxonomy" id="511487"/>
    <lineage>
        <taxon>Bacteria</taxon>
        <taxon>Bacillati</taxon>
        <taxon>Bacillota</taxon>
        <taxon>Bacilli</taxon>
        <taxon>Bacillales</taxon>
        <taxon>Paenibacillaceae</taxon>
        <taxon>Brevibacillus</taxon>
    </lineage>
</organism>
<dbReference type="Gene3D" id="1.10.10.10">
    <property type="entry name" value="Winged helix-like DNA-binding domain superfamily/Winged helix DNA-binding domain"/>
    <property type="match status" value="1"/>
</dbReference>
<sequence length="343" mass="37452">MLQRLFERYGCFSVIRQLDQEELSRELQISPTIGAAILSQLVPEQIEWEKQRRVMAGQRFICILDPEFPESLREIPDPPMLLFYAGELSLLQKPLVAVVGARKPTSYGRASCQFLTEQLSNLGLGIVSGLALGIDAIAHQTAIRTGGTTIAVLGCGIDIVYPRSNSGLFAQIKEKGLLLSEHPYGTSPVPGLFPERNRIISGLSLGTLVVEAAEKSGSLITADCALEQGRDVFAVPGPIFSEMSAGPHNLIKQGAKLVTNAADLAEEWIGQLATSAHISLREKPKVNDEEREVLALLTHEPLHHNQLADMVPAEVNRMLNKHLLMLETKGLIHSLPGGFYVKN</sequence>
<dbReference type="Pfam" id="PF02481">
    <property type="entry name" value="DNA_processg_A"/>
    <property type="match status" value="1"/>
</dbReference>
<dbReference type="PANTHER" id="PTHR43022:SF1">
    <property type="entry name" value="PROTEIN SMF"/>
    <property type="match status" value="1"/>
</dbReference>
<dbReference type="Gene3D" id="3.40.50.450">
    <property type="match status" value="1"/>
</dbReference>
<dbReference type="OrthoDB" id="9785707at2"/>
<dbReference type="Pfam" id="PF17782">
    <property type="entry name" value="WHD_DprA"/>
    <property type="match status" value="1"/>
</dbReference>
<dbReference type="SUPFAM" id="SSF102405">
    <property type="entry name" value="MCP/YpsA-like"/>
    <property type="match status" value="1"/>
</dbReference>
<dbReference type="InterPro" id="IPR036388">
    <property type="entry name" value="WH-like_DNA-bd_sf"/>
</dbReference>
<dbReference type="InterPro" id="IPR041614">
    <property type="entry name" value="DprA_WH"/>
</dbReference>
<dbReference type="InterPro" id="IPR057666">
    <property type="entry name" value="DrpA_SLOG"/>
</dbReference>
<dbReference type="PANTHER" id="PTHR43022">
    <property type="entry name" value="PROTEIN SMF"/>
    <property type="match status" value="1"/>
</dbReference>